<dbReference type="Pfam" id="PF13238">
    <property type="entry name" value="AAA_18"/>
    <property type="match status" value="1"/>
</dbReference>
<dbReference type="AlphaFoldDB" id="A0A7S9QFH4"/>
<organism evidence="1 2">
    <name type="scientific">Pontivivens ytuae</name>
    <dbReference type="NCBI Taxonomy" id="2789856"/>
    <lineage>
        <taxon>Bacteria</taxon>
        <taxon>Pseudomonadati</taxon>
        <taxon>Pseudomonadota</taxon>
        <taxon>Alphaproteobacteria</taxon>
        <taxon>Rhodobacterales</taxon>
        <taxon>Paracoccaceae</taxon>
        <taxon>Pontivivens</taxon>
    </lineage>
</organism>
<gene>
    <name evidence="1" type="ORF">I0K15_18605</name>
</gene>
<name>A0A7S9QFH4_9RHOB</name>
<dbReference type="Gene3D" id="3.40.50.300">
    <property type="entry name" value="P-loop containing nucleotide triphosphate hydrolases"/>
    <property type="match status" value="1"/>
</dbReference>
<sequence length="173" mass="19563">MGIRNYLIEGVSGTGKTSVCHELRRRGHRALNGDRDLAYKGDPVTGAPVQAPVDASDVDRVAWVHAHQIWDIRKVRSIVADRSQAMSFLCGGSRNFAQFVDWFDDVFVLEIDRETLERRLDQRPDDEFGGRPEERALILRLHTTREDVPQNAVAIDATAPLEQVVDEILRRCS</sequence>
<dbReference type="KEGG" id="poz:I0K15_18605"/>
<protein>
    <submittedName>
        <fullName evidence="1">AAA family ATPase</fullName>
    </submittedName>
</protein>
<keyword evidence="2" id="KW-1185">Reference proteome</keyword>
<evidence type="ECO:0000313" key="1">
    <source>
        <dbReference type="EMBL" id="QPH56271.1"/>
    </source>
</evidence>
<accession>A0A7S9QFH4</accession>
<dbReference type="Proteomes" id="UP000594800">
    <property type="component" value="Chromosome"/>
</dbReference>
<dbReference type="SUPFAM" id="SSF52540">
    <property type="entry name" value="P-loop containing nucleoside triphosphate hydrolases"/>
    <property type="match status" value="1"/>
</dbReference>
<reference evidence="1 2" key="1">
    <citation type="submission" date="2020-11" db="EMBL/GenBank/DDBJ databases">
        <title>Description of Pontivivens ytuae sp. nov. isolated from deep sea sediment of Mariana Trench.</title>
        <authorList>
            <person name="Wang Z."/>
            <person name="Sun Q.-L."/>
            <person name="Xu X.-D."/>
            <person name="Tang Y.-Z."/>
            <person name="Zhang J."/>
        </authorList>
    </citation>
    <scope>NUCLEOTIDE SEQUENCE [LARGE SCALE GENOMIC DNA]</scope>
    <source>
        <strain evidence="1 2">MT2928</strain>
    </source>
</reference>
<dbReference type="EMBL" id="CP064942">
    <property type="protein sequence ID" value="QPH56271.1"/>
    <property type="molecule type" value="Genomic_DNA"/>
</dbReference>
<dbReference type="InterPro" id="IPR027417">
    <property type="entry name" value="P-loop_NTPase"/>
</dbReference>
<proteinExistence type="predicted"/>
<evidence type="ECO:0000313" key="2">
    <source>
        <dbReference type="Proteomes" id="UP000594800"/>
    </source>
</evidence>